<keyword evidence="6" id="KW-1185">Reference proteome</keyword>
<dbReference type="Pfam" id="PF00005">
    <property type="entry name" value="ABC_tran"/>
    <property type="match status" value="1"/>
</dbReference>
<keyword evidence="3 5" id="KW-0067">ATP-binding</keyword>
<dbReference type="InterPro" id="IPR003593">
    <property type="entry name" value="AAA+_ATPase"/>
</dbReference>
<dbReference type="InterPro" id="IPR015854">
    <property type="entry name" value="ABC_transpr_LolD-like"/>
</dbReference>
<name>A0A4Q2MCK6_9MICO</name>
<dbReference type="SMART" id="SM00382">
    <property type="entry name" value="AAA"/>
    <property type="match status" value="1"/>
</dbReference>
<dbReference type="PANTHER" id="PTHR24220:SF689">
    <property type="entry name" value="LIPOPROTEIN-RELEASING SYSTEM ATP-BINDING PROTEIN LOLD"/>
    <property type="match status" value="1"/>
</dbReference>
<dbReference type="Proteomes" id="UP000292686">
    <property type="component" value="Unassembled WGS sequence"/>
</dbReference>
<dbReference type="InterPro" id="IPR027417">
    <property type="entry name" value="P-loop_NTPase"/>
</dbReference>
<dbReference type="GO" id="GO:0022857">
    <property type="term" value="F:transmembrane transporter activity"/>
    <property type="evidence" value="ECO:0007669"/>
    <property type="project" value="TreeGrafter"/>
</dbReference>
<protein>
    <submittedName>
        <fullName evidence="5">ATP-binding cassette domain-containing protein</fullName>
    </submittedName>
</protein>
<dbReference type="EMBL" id="SDPM01000003">
    <property type="protein sequence ID" value="RXZ86820.1"/>
    <property type="molecule type" value="Genomic_DNA"/>
</dbReference>
<evidence type="ECO:0000313" key="5">
    <source>
        <dbReference type="EMBL" id="RXZ86820.1"/>
    </source>
</evidence>
<dbReference type="InterPro" id="IPR017871">
    <property type="entry name" value="ABC_transporter-like_CS"/>
</dbReference>
<comment type="caution">
    <text evidence="5">The sequence shown here is derived from an EMBL/GenBank/DDBJ whole genome shotgun (WGS) entry which is preliminary data.</text>
</comment>
<dbReference type="PROSITE" id="PS50893">
    <property type="entry name" value="ABC_TRANSPORTER_2"/>
    <property type="match status" value="1"/>
</dbReference>
<dbReference type="Gene3D" id="3.40.50.300">
    <property type="entry name" value="P-loop containing nucleotide triphosphate hydrolases"/>
    <property type="match status" value="1"/>
</dbReference>
<reference evidence="5 6" key="1">
    <citation type="submission" date="2019-01" db="EMBL/GenBank/DDBJ databases">
        <title>Agromyces.</title>
        <authorList>
            <person name="Li J."/>
        </authorList>
    </citation>
    <scope>NUCLEOTIDE SEQUENCE [LARGE SCALE GENOMIC DNA]</scope>
    <source>
        <strain evidence="5 6">DSM 23870</strain>
    </source>
</reference>
<dbReference type="InterPro" id="IPR003439">
    <property type="entry name" value="ABC_transporter-like_ATP-bd"/>
</dbReference>
<dbReference type="AlphaFoldDB" id="A0A4Q2MCK6"/>
<dbReference type="PROSITE" id="PS00211">
    <property type="entry name" value="ABC_TRANSPORTER_1"/>
    <property type="match status" value="1"/>
</dbReference>
<evidence type="ECO:0000256" key="3">
    <source>
        <dbReference type="ARBA" id="ARBA00022840"/>
    </source>
</evidence>
<evidence type="ECO:0000313" key="6">
    <source>
        <dbReference type="Proteomes" id="UP000292686"/>
    </source>
</evidence>
<proteinExistence type="inferred from homology"/>
<dbReference type="GO" id="GO:0005886">
    <property type="term" value="C:plasma membrane"/>
    <property type="evidence" value="ECO:0007669"/>
    <property type="project" value="TreeGrafter"/>
</dbReference>
<dbReference type="GO" id="GO:0016887">
    <property type="term" value="F:ATP hydrolysis activity"/>
    <property type="evidence" value="ECO:0007669"/>
    <property type="project" value="InterPro"/>
</dbReference>
<comment type="similarity">
    <text evidence="1">Belongs to the ABC transporter superfamily.</text>
</comment>
<dbReference type="PANTHER" id="PTHR24220">
    <property type="entry name" value="IMPORT ATP-BINDING PROTEIN"/>
    <property type="match status" value="1"/>
</dbReference>
<dbReference type="OrthoDB" id="4425833at2"/>
<keyword evidence="2" id="KW-0547">Nucleotide-binding</keyword>
<sequence>MPVELTALGHRFGSEPWLFRAMDFTFREGAVYALTGPSGSGKSTLLGILAGWIAPTEGSVVTRRDRSATWVFQNPHGVPGRSALDHVALPRLARGAAPDVADEEARHLLDRFALGHVASREFRALSGGEAQRLMLARAIASDPEILLIDEPTAQLDPTTGDTVNAVIGELSRDDTVVIVATHDTRTRDACSAVLDLGRFSPQVEE</sequence>
<gene>
    <name evidence="5" type="ORF">ESP50_07070</name>
</gene>
<accession>A0A4Q2MCK6</accession>
<evidence type="ECO:0000256" key="1">
    <source>
        <dbReference type="ARBA" id="ARBA00005417"/>
    </source>
</evidence>
<organism evidence="5 6">
    <name type="scientific">Agromyces atrinae</name>
    <dbReference type="NCBI Taxonomy" id="592376"/>
    <lineage>
        <taxon>Bacteria</taxon>
        <taxon>Bacillati</taxon>
        <taxon>Actinomycetota</taxon>
        <taxon>Actinomycetes</taxon>
        <taxon>Micrococcales</taxon>
        <taxon>Microbacteriaceae</taxon>
        <taxon>Agromyces</taxon>
    </lineage>
</organism>
<evidence type="ECO:0000256" key="2">
    <source>
        <dbReference type="ARBA" id="ARBA00022741"/>
    </source>
</evidence>
<evidence type="ECO:0000259" key="4">
    <source>
        <dbReference type="PROSITE" id="PS50893"/>
    </source>
</evidence>
<feature type="domain" description="ABC transporter" evidence="4">
    <location>
        <begin position="3"/>
        <end position="205"/>
    </location>
</feature>
<dbReference type="SUPFAM" id="SSF52540">
    <property type="entry name" value="P-loop containing nucleoside triphosphate hydrolases"/>
    <property type="match status" value="1"/>
</dbReference>
<dbReference type="GO" id="GO:0005524">
    <property type="term" value="F:ATP binding"/>
    <property type="evidence" value="ECO:0007669"/>
    <property type="project" value="UniProtKB-KW"/>
</dbReference>